<keyword evidence="2" id="KW-1185">Reference proteome</keyword>
<dbReference type="RefSeq" id="YP_009664831.1">
    <property type="nucleotide sequence ID" value="NC_043108.1"/>
</dbReference>
<name>M1NRB7_9CLOS</name>
<evidence type="ECO:0000313" key="2">
    <source>
        <dbReference type="Proteomes" id="UP000232757"/>
    </source>
</evidence>
<proteinExistence type="predicted"/>
<reference evidence="1 2" key="1">
    <citation type="submission" date="2013-02" db="EMBL/GenBank/DDBJ databases">
        <title>Differentiation, distribution, and elimination of closteroviruses infecting Cordyline fruticosa (L.) in Hawaii.</title>
        <authorList>
            <person name="Melzer M.J."/>
        </authorList>
    </citation>
    <scope>NUCLEOTIDE SEQUENCE [LARGE SCALE GENOMIC DNA]</scope>
    <source>
        <strain evidence="1">SJ1</strain>
    </source>
</reference>
<dbReference type="EMBL" id="JQ599284">
    <property type="protein sequence ID" value="AGF73893.1"/>
    <property type="molecule type" value="Genomic_RNA"/>
</dbReference>
<protein>
    <submittedName>
        <fullName evidence="1">25.8 kDa protein</fullName>
    </submittedName>
</protein>
<dbReference type="Proteomes" id="UP000232757">
    <property type="component" value="Segment"/>
</dbReference>
<sequence>MSSSYNNFDMEQKRNTMFTKIFNCINDIESSILFNDSMTVSSLLQNISQLKTILSFVSKNEDITIKYVNADHKRLVSSVIGDDDEFFLENETLIVDSVKSKDLVPNIVELIKLLELKHRLKTFSLLDSNEFCDIIEMLPRKCDHLLISKKFEEFIVEKFKLSDKYNINVHIKRDIIKTIIAMVNKSPLYNFLYNTKSTCSDLNKSLQIFFYKGQGCVKSTTI</sequence>
<dbReference type="GeneID" id="40524938"/>
<accession>M1NRB7</accession>
<organism evidence="1 2">
    <name type="scientific">Cordyline virus 4</name>
    <dbReference type="NCBI Taxonomy" id="1177753"/>
    <lineage>
        <taxon>Viruses</taxon>
        <taxon>Riboviria</taxon>
        <taxon>Orthornavirae</taxon>
        <taxon>Kitrinoviricota</taxon>
        <taxon>Alsuviricetes</taxon>
        <taxon>Martellivirales</taxon>
        <taxon>Closteroviridae</taxon>
        <taxon>Velarivirus</taxon>
        <taxon>Velarivirus tetracordylinae</taxon>
    </lineage>
</organism>
<evidence type="ECO:0000313" key="1">
    <source>
        <dbReference type="EMBL" id="AGF73893.1"/>
    </source>
</evidence>
<dbReference type="KEGG" id="vg:40524938"/>